<keyword evidence="4" id="KW-1185">Reference proteome</keyword>
<dbReference type="SUPFAM" id="SSF46785">
    <property type="entry name" value="Winged helix' DNA-binding domain"/>
    <property type="match status" value="1"/>
</dbReference>
<gene>
    <name evidence="3" type="ORF">Pan161_59960</name>
</gene>
<reference evidence="3 4" key="1">
    <citation type="submission" date="2019-02" db="EMBL/GenBank/DDBJ databases">
        <title>Deep-cultivation of Planctomycetes and their phenomic and genomic characterization uncovers novel biology.</title>
        <authorList>
            <person name="Wiegand S."/>
            <person name="Jogler M."/>
            <person name="Boedeker C."/>
            <person name="Pinto D."/>
            <person name="Vollmers J."/>
            <person name="Rivas-Marin E."/>
            <person name="Kohn T."/>
            <person name="Peeters S.H."/>
            <person name="Heuer A."/>
            <person name="Rast P."/>
            <person name="Oberbeckmann S."/>
            <person name="Bunk B."/>
            <person name="Jeske O."/>
            <person name="Meyerdierks A."/>
            <person name="Storesund J.E."/>
            <person name="Kallscheuer N."/>
            <person name="Luecker S."/>
            <person name="Lage O.M."/>
            <person name="Pohl T."/>
            <person name="Merkel B.J."/>
            <person name="Hornburger P."/>
            <person name="Mueller R.-W."/>
            <person name="Bruemmer F."/>
            <person name="Labrenz M."/>
            <person name="Spormann A.M."/>
            <person name="Op den Camp H."/>
            <person name="Overmann J."/>
            <person name="Amann R."/>
            <person name="Jetten M.S.M."/>
            <person name="Mascher T."/>
            <person name="Medema M.H."/>
            <person name="Devos D.P."/>
            <person name="Kaster A.-K."/>
            <person name="Ovreas L."/>
            <person name="Rohde M."/>
            <person name="Galperin M.Y."/>
            <person name="Jogler C."/>
        </authorList>
    </citation>
    <scope>NUCLEOTIDE SEQUENCE [LARGE SCALE GENOMIC DNA]</scope>
    <source>
        <strain evidence="3 4">Pan161</strain>
    </source>
</reference>
<organism evidence="3 4">
    <name type="scientific">Gimesia algae</name>
    <dbReference type="NCBI Taxonomy" id="2527971"/>
    <lineage>
        <taxon>Bacteria</taxon>
        <taxon>Pseudomonadati</taxon>
        <taxon>Planctomycetota</taxon>
        <taxon>Planctomycetia</taxon>
        <taxon>Planctomycetales</taxon>
        <taxon>Planctomycetaceae</taxon>
        <taxon>Gimesia</taxon>
    </lineage>
</organism>
<dbReference type="RefSeq" id="WP_145232216.1">
    <property type="nucleotide sequence ID" value="NZ_CP036343.1"/>
</dbReference>
<dbReference type="GO" id="GO:0004252">
    <property type="term" value="F:serine-type endopeptidase activity"/>
    <property type="evidence" value="ECO:0007669"/>
    <property type="project" value="InterPro"/>
</dbReference>
<feature type="compositionally biased region" description="Polar residues" evidence="1">
    <location>
        <begin position="101"/>
        <end position="116"/>
    </location>
</feature>
<feature type="region of interest" description="Disordered" evidence="1">
    <location>
        <begin position="91"/>
        <end position="117"/>
    </location>
</feature>
<accession>A0A517VMP9</accession>
<dbReference type="Gene3D" id="1.10.10.10">
    <property type="entry name" value="Winged helix-like DNA-binding domain superfamily/Winged helix DNA-binding domain"/>
    <property type="match status" value="1"/>
</dbReference>
<dbReference type="Proteomes" id="UP000316855">
    <property type="component" value="Chromosome"/>
</dbReference>
<dbReference type="KEGG" id="gax:Pan161_59960"/>
<dbReference type="Pfam" id="PF01726">
    <property type="entry name" value="LexA_DNA_bind"/>
    <property type="match status" value="1"/>
</dbReference>
<dbReference type="GO" id="GO:0006508">
    <property type="term" value="P:proteolysis"/>
    <property type="evidence" value="ECO:0007669"/>
    <property type="project" value="InterPro"/>
</dbReference>
<dbReference type="InterPro" id="IPR036390">
    <property type="entry name" value="WH_DNA-bd_sf"/>
</dbReference>
<evidence type="ECO:0000313" key="3">
    <source>
        <dbReference type="EMBL" id="QDT94301.1"/>
    </source>
</evidence>
<dbReference type="InterPro" id="IPR006199">
    <property type="entry name" value="LexA_DNA-bd_dom"/>
</dbReference>
<protein>
    <submittedName>
        <fullName evidence="3">LexA repressor</fullName>
    </submittedName>
</protein>
<dbReference type="InterPro" id="IPR036388">
    <property type="entry name" value="WH-like_DNA-bd_sf"/>
</dbReference>
<proteinExistence type="predicted"/>
<name>A0A517VMP9_9PLAN</name>
<feature type="domain" description="LexA repressor DNA-binding" evidence="2">
    <location>
        <begin position="9"/>
        <end position="68"/>
    </location>
</feature>
<dbReference type="OrthoDB" id="9802364at2"/>
<dbReference type="AlphaFoldDB" id="A0A517VMP9"/>
<evidence type="ECO:0000259" key="2">
    <source>
        <dbReference type="Pfam" id="PF01726"/>
    </source>
</evidence>
<dbReference type="EMBL" id="CP036343">
    <property type="protein sequence ID" value="QDT94301.1"/>
    <property type="molecule type" value="Genomic_DNA"/>
</dbReference>
<evidence type="ECO:0000256" key="1">
    <source>
        <dbReference type="SAM" id="MobiDB-lite"/>
    </source>
</evidence>
<sequence>MLDKPEVRITPKQQQVFEFICAFHAQKNGMVPTLKELAVHLGFTHSQSVSNFITKLVDKGLLRRFETRRGYYLPDDRPTYVVSNYYVPPGRIQNDTKGEARQQTTANDSLPGSQTGEVKPADEFQYIRLAPGEAATIGELYIGVVDIEDDKRVAALEVIAPASLGVLRRDVRSDLDQAQQPGPNEILLRCMEKTIELMGTEIYRLREAGTQSAGRREA</sequence>
<evidence type="ECO:0000313" key="4">
    <source>
        <dbReference type="Proteomes" id="UP000316855"/>
    </source>
</evidence>